<accession>A0A1X7TDH9</accession>
<keyword evidence="2" id="KW-0472">Membrane</keyword>
<feature type="compositionally biased region" description="Polar residues" evidence="1">
    <location>
        <begin position="425"/>
        <end position="443"/>
    </location>
</feature>
<name>A0A1X7TDH9_AMPQE</name>
<dbReference type="InParanoid" id="A0A1X7TDH9"/>
<dbReference type="AlphaFoldDB" id="A0A1X7TDH9"/>
<feature type="transmembrane region" description="Helical" evidence="2">
    <location>
        <begin position="185"/>
        <end position="203"/>
    </location>
</feature>
<protein>
    <submittedName>
        <fullName evidence="3">Uncharacterized protein</fullName>
    </submittedName>
</protein>
<dbReference type="EnsemblMetazoa" id="Aqu2.1.12404_001">
    <property type="protein sequence ID" value="Aqu2.1.12404_001"/>
    <property type="gene ID" value="Aqu2.1.12404"/>
</dbReference>
<reference evidence="3" key="1">
    <citation type="submission" date="2017-05" db="UniProtKB">
        <authorList>
            <consortium name="EnsemblMetazoa"/>
        </authorList>
    </citation>
    <scope>IDENTIFICATION</scope>
</reference>
<feature type="compositionally biased region" description="Basic and acidic residues" evidence="1">
    <location>
        <begin position="332"/>
        <end position="385"/>
    </location>
</feature>
<feature type="transmembrane region" description="Helical" evidence="2">
    <location>
        <begin position="223"/>
        <end position="253"/>
    </location>
</feature>
<feature type="compositionally biased region" description="Acidic residues" evidence="1">
    <location>
        <begin position="386"/>
        <end position="395"/>
    </location>
</feature>
<organism evidence="3">
    <name type="scientific">Amphimedon queenslandica</name>
    <name type="common">Sponge</name>
    <dbReference type="NCBI Taxonomy" id="400682"/>
    <lineage>
        <taxon>Eukaryota</taxon>
        <taxon>Metazoa</taxon>
        <taxon>Porifera</taxon>
        <taxon>Demospongiae</taxon>
        <taxon>Heteroscleromorpha</taxon>
        <taxon>Haplosclerida</taxon>
        <taxon>Niphatidae</taxon>
        <taxon>Amphimedon</taxon>
    </lineage>
</organism>
<feature type="region of interest" description="Disordered" evidence="1">
    <location>
        <begin position="416"/>
        <end position="443"/>
    </location>
</feature>
<feature type="region of interest" description="Disordered" evidence="1">
    <location>
        <begin position="302"/>
        <end position="403"/>
    </location>
</feature>
<evidence type="ECO:0000256" key="1">
    <source>
        <dbReference type="SAM" id="MobiDB-lite"/>
    </source>
</evidence>
<sequence>MIRWSGHYNIYATMDISAKRLIFVLLLTFCPTHIYCEFTVQPVSINTTLNSTVQFSCEVADHDFSVCFLVDCIQANREEIKNRGFQDVIQTGGGALRGVLTAKAYDINNNTNVTCVASSLSTLPVTSDTVFLMIQVPPSVKNTTVAFSNYFQNTVIFHFNIPIIVECTGEAPENATVTIQCNETVIFHNIYLIKLLLLLLSVIHNHLQKYLCQVTINILTKQFIHYTVLAGAIIGGIFAILVLIIFTCILVFLCYRIKKKKLSNDEVHVSLSPKAYNPITTEIGPLDASEIEPHYVSETGLHDAYETGPHDVSEIGPHDASKTGPHNMSKTGPHDASRTGPHDASETRPHDASETGPHDVSKIGPHDASEIEPHDASEIGPHDVSESDQSDDDHDDNSTDQPLLMKSRMESKSFELADDADDNSADQLSTKKSSTIPCNSKTSFEGKTRYSSMKVQSKPKFAKSLELSRNKKIQFRDCSSSPVQCKKVEQIPTETVLALLSGTYDPWVFLKNLLYQLSIISAKETTYFDSKGLAAFDQKDTRSTLRQTKIVSCDST</sequence>
<evidence type="ECO:0000256" key="2">
    <source>
        <dbReference type="SAM" id="Phobius"/>
    </source>
</evidence>
<keyword evidence="2" id="KW-1133">Transmembrane helix</keyword>
<proteinExistence type="predicted"/>
<keyword evidence="2" id="KW-0812">Transmembrane</keyword>
<feature type="compositionally biased region" description="Basic and acidic residues" evidence="1">
    <location>
        <begin position="302"/>
        <end position="321"/>
    </location>
</feature>
<evidence type="ECO:0000313" key="3">
    <source>
        <dbReference type="EnsemblMetazoa" id="Aqu2.1.12404_001"/>
    </source>
</evidence>